<dbReference type="SMART" id="SM00480">
    <property type="entry name" value="POL3Bc"/>
    <property type="match status" value="1"/>
</dbReference>
<dbReference type="GO" id="GO:0005737">
    <property type="term" value="C:cytoplasm"/>
    <property type="evidence" value="ECO:0007669"/>
    <property type="project" value="UniProtKB-SubCell"/>
</dbReference>
<dbReference type="EMBL" id="PFAA01000051">
    <property type="protein sequence ID" value="PIT96530.1"/>
    <property type="molecule type" value="Genomic_DNA"/>
</dbReference>
<evidence type="ECO:0000259" key="10">
    <source>
        <dbReference type="Pfam" id="PF00712"/>
    </source>
</evidence>
<organism evidence="13 14">
    <name type="scientific">Candidatus Campbellbacteria bacterium CG10_big_fil_rev_8_21_14_0_10_35_52</name>
    <dbReference type="NCBI Taxonomy" id="1974527"/>
    <lineage>
        <taxon>Bacteria</taxon>
        <taxon>Candidatus Campbelliibacteriota</taxon>
    </lineage>
</organism>
<dbReference type="Gene3D" id="3.70.10.10">
    <property type="match status" value="1"/>
</dbReference>
<name>A0A2M6WUS1_9BACT</name>
<dbReference type="PANTHER" id="PTHR30478">
    <property type="entry name" value="DNA POLYMERASE III SUBUNIT BETA"/>
    <property type="match status" value="1"/>
</dbReference>
<keyword evidence="4 9" id="KW-0808">Transferase</keyword>
<comment type="function">
    <text evidence="9">Confers DNA tethering and processivity to DNA polymerases and other proteins. Acts as a clamp, forming a ring around DNA (a reaction catalyzed by the clamp-loading complex) which diffuses in an ATP-independent manner freely and bidirectionally along dsDNA. Initially characterized for its ability to contact the catalytic subunit of DNA polymerase III (Pol III), a complex, multichain enzyme responsible for most of the replicative synthesis in bacteria; Pol III exhibits 3'-5' exonuclease proofreading activity. The beta chain is required for initiation of replication as well as for processivity of DNA replication.</text>
</comment>
<evidence type="ECO:0000256" key="4">
    <source>
        <dbReference type="ARBA" id="ARBA00022679"/>
    </source>
</evidence>
<dbReference type="Proteomes" id="UP000230481">
    <property type="component" value="Unassembled WGS sequence"/>
</dbReference>
<feature type="domain" description="DNA polymerase III beta sliding clamp central" evidence="11">
    <location>
        <begin position="145"/>
        <end position="255"/>
    </location>
</feature>
<dbReference type="GO" id="GO:0006271">
    <property type="term" value="P:DNA strand elongation involved in DNA replication"/>
    <property type="evidence" value="ECO:0007669"/>
    <property type="project" value="TreeGrafter"/>
</dbReference>
<dbReference type="InterPro" id="IPR046938">
    <property type="entry name" value="DNA_clamp_sf"/>
</dbReference>
<keyword evidence="3 9" id="KW-0963">Cytoplasm</keyword>
<dbReference type="PANTHER" id="PTHR30478:SF0">
    <property type="entry name" value="BETA SLIDING CLAMP"/>
    <property type="match status" value="1"/>
</dbReference>
<dbReference type="GO" id="GO:0003887">
    <property type="term" value="F:DNA-directed DNA polymerase activity"/>
    <property type="evidence" value="ECO:0007669"/>
    <property type="project" value="UniProtKB-UniRule"/>
</dbReference>
<dbReference type="Gene3D" id="3.10.150.10">
    <property type="entry name" value="DNA Polymerase III, subunit A, domain 2"/>
    <property type="match status" value="1"/>
</dbReference>
<comment type="similarity">
    <text evidence="2 9">Belongs to the beta sliding clamp family.</text>
</comment>
<comment type="subcellular location">
    <subcellularLocation>
        <location evidence="1 9">Cytoplasm</location>
    </subcellularLocation>
</comment>
<protein>
    <recommendedName>
        <fullName evidence="9">Beta sliding clamp</fullName>
    </recommendedName>
</protein>
<dbReference type="Pfam" id="PF00712">
    <property type="entry name" value="DNA_pol3_beta"/>
    <property type="match status" value="1"/>
</dbReference>
<sequence>MNINNNNNKKNYMKIECLKENLIDYISIAEKISGKNLTLPVLNNLLLIVKNNKFYIRSTNLDIGIEINISAKVISDGVVAVPGVVLYGLISTIYNHNKITLEVVNNNLKVSTQSSNAIIKTIPNDDFPKLPIIKKNKSIKIKSIDFINGLRSVWYSASMSSIKQELSSVYIYNDSGKLVFVSTDSFRLAEKTITTNGDIDDFEHILIPLSNINEIIRVLEYIGGSVDVNIENNQIFFTSDKIYLTSRLINGSFPDYKQIIPKENTTEVVVLKQDIVNILKNINVFSNKFNQINFYINPKEKLFKISSKNENVGEIVDNIEAALSGEIIDINLNYKYISDSFQSIHSDSVSLLFSGLSKPVIARGIGDNSFFYLMMPMNK</sequence>
<comment type="caution">
    <text evidence="13">The sequence shown here is derived from an EMBL/GenBank/DDBJ whole genome shotgun (WGS) entry which is preliminary data.</text>
</comment>
<evidence type="ECO:0000313" key="13">
    <source>
        <dbReference type="EMBL" id="PIT96530.1"/>
    </source>
</evidence>
<keyword evidence="7 9" id="KW-0239">DNA-directed DNA polymerase</keyword>
<keyword evidence="8" id="KW-0238">DNA-binding</keyword>
<gene>
    <name evidence="13" type="primary">dnaN</name>
    <name evidence="13" type="ORF">COT82_02740</name>
</gene>
<evidence type="ECO:0000256" key="3">
    <source>
        <dbReference type="ARBA" id="ARBA00022490"/>
    </source>
</evidence>
<evidence type="ECO:0000259" key="11">
    <source>
        <dbReference type="Pfam" id="PF02767"/>
    </source>
</evidence>
<dbReference type="CDD" id="cd00140">
    <property type="entry name" value="beta_clamp"/>
    <property type="match status" value="1"/>
</dbReference>
<evidence type="ECO:0000256" key="6">
    <source>
        <dbReference type="ARBA" id="ARBA00022705"/>
    </source>
</evidence>
<evidence type="ECO:0000313" key="14">
    <source>
        <dbReference type="Proteomes" id="UP000230481"/>
    </source>
</evidence>
<dbReference type="InterPro" id="IPR022635">
    <property type="entry name" value="DNA_polIII_beta_C"/>
</dbReference>
<dbReference type="Pfam" id="PF02767">
    <property type="entry name" value="DNA_pol3_beta_2"/>
    <property type="match status" value="1"/>
</dbReference>
<feature type="domain" description="DNA polymerase III beta sliding clamp N-terminal" evidence="10">
    <location>
        <begin position="13"/>
        <end position="131"/>
    </location>
</feature>
<evidence type="ECO:0000259" key="12">
    <source>
        <dbReference type="Pfam" id="PF02768"/>
    </source>
</evidence>
<dbReference type="SUPFAM" id="SSF55979">
    <property type="entry name" value="DNA clamp"/>
    <property type="match status" value="3"/>
</dbReference>
<dbReference type="GO" id="GO:0003677">
    <property type="term" value="F:DNA binding"/>
    <property type="evidence" value="ECO:0007669"/>
    <property type="project" value="UniProtKB-UniRule"/>
</dbReference>
<dbReference type="InterPro" id="IPR022637">
    <property type="entry name" value="DNA_polIII_beta_cen"/>
</dbReference>
<evidence type="ECO:0000256" key="8">
    <source>
        <dbReference type="ARBA" id="ARBA00023125"/>
    </source>
</evidence>
<evidence type="ECO:0000256" key="7">
    <source>
        <dbReference type="ARBA" id="ARBA00022932"/>
    </source>
</evidence>
<proteinExistence type="inferred from homology"/>
<keyword evidence="5 9" id="KW-0548">Nucleotidyltransferase</keyword>
<evidence type="ECO:0000256" key="1">
    <source>
        <dbReference type="ARBA" id="ARBA00004496"/>
    </source>
</evidence>
<evidence type="ECO:0000256" key="2">
    <source>
        <dbReference type="ARBA" id="ARBA00010752"/>
    </source>
</evidence>
<dbReference type="AlphaFoldDB" id="A0A2M6WUS1"/>
<keyword evidence="6 9" id="KW-0235">DNA replication</keyword>
<evidence type="ECO:0000256" key="9">
    <source>
        <dbReference type="PIRNR" id="PIRNR000804"/>
    </source>
</evidence>
<dbReference type="NCBIfam" id="TIGR00663">
    <property type="entry name" value="dnan"/>
    <property type="match status" value="1"/>
</dbReference>
<evidence type="ECO:0000256" key="5">
    <source>
        <dbReference type="ARBA" id="ARBA00022695"/>
    </source>
</evidence>
<dbReference type="GO" id="GO:0008408">
    <property type="term" value="F:3'-5' exonuclease activity"/>
    <property type="evidence" value="ECO:0007669"/>
    <property type="project" value="InterPro"/>
</dbReference>
<dbReference type="InterPro" id="IPR022634">
    <property type="entry name" value="DNA_polIII_beta_N"/>
</dbReference>
<comment type="subunit">
    <text evidence="9">Forms a ring-shaped head-to-tail homodimer around DNA.</text>
</comment>
<dbReference type="Pfam" id="PF02768">
    <property type="entry name" value="DNA_pol3_beta_3"/>
    <property type="match status" value="1"/>
</dbReference>
<feature type="domain" description="DNA polymerase III beta sliding clamp C-terminal" evidence="12">
    <location>
        <begin position="257"/>
        <end position="377"/>
    </location>
</feature>
<dbReference type="GO" id="GO:0009360">
    <property type="term" value="C:DNA polymerase III complex"/>
    <property type="evidence" value="ECO:0007669"/>
    <property type="project" value="InterPro"/>
</dbReference>
<accession>A0A2M6WUS1</accession>
<dbReference type="InterPro" id="IPR001001">
    <property type="entry name" value="DNA_polIII_beta"/>
</dbReference>
<reference evidence="14" key="1">
    <citation type="submission" date="2017-09" db="EMBL/GenBank/DDBJ databases">
        <title>Depth-based differentiation of microbial function through sediment-hosted aquifers and enrichment of novel symbionts in the deep terrestrial subsurface.</title>
        <authorList>
            <person name="Probst A.J."/>
            <person name="Ladd B."/>
            <person name="Jarett J.K."/>
            <person name="Geller-Mcgrath D.E."/>
            <person name="Sieber C.M.K."/>
            <person name="Emerson J.B."/>
            <person name="Anantharaman K."/>
            <person name="Thomas B.C."/>
            <person name="Malmstrom R."/>
            <person name="Stieglmeier M."/>
            <person name="Klingl A."/>
            <person name="Woyke T."/>
            <person name="Ryan C.M."/>
            <person name="Banfield J.F."/>
        </authorList>
    </citation>
    <scope>NUCLEOTIDE SEQUENCE [LARGE SCALE GENOMIC DNA]</scope>
</reference>
<dbReference type="PIRSF" id="PIRSF000804">
    <property type="entry name" value="DNA_pol_III_b"/>
    <property type="match status" value="1"/>
</dbReference>